<gene>
    <name evidence="2" type="ORF">HAND00432_LOCUS34761</name>
</gene>
<organism evidence="2">
    <name type="scientific">Hemiselmis andersenii</name>
    <name type="common">Cryptophyte alga</name>
    <dbReference type="NCBI Taxonomy" id="464988"/>
    <lineage>
        <taxon>Eukaryota</taxon>
        <taxon>Cryptophyceae</taxon>
        <taxon>Cryptomonadales</taxon>
        <taxon>Hemiselmidaceae</taxon>
        <taxon>Hemiselmis</taxon>
    </lineage>
</organism>
<dbReference type="EMBL" id="HBFX01057782">
    <property type="protein sequence ID" value="CAD8983749.1"/>
    <property type="molecule type" value="Transcribed_RNA"/>
</dbReference>
<evidence type="ECO:0000313" key="2">
    <source>
        <dbReference type="EMBL" id="CAD8983749.1"/>
    </source>
</evidence>
<dbReference type="AlphaFoldDB" id="A0A7S1HK09"/>
<accession>A0A7S1HK09</accession>
<feature type="transmembrane region" description="Helical" evidence="1">
    <location>
        <begin position="80"/>
        <end position="104"/>
    </location>
</feature>
<evidence type="ECO:0000256" key="1">
    <source>
        <dbReference type="SAM" id="Phobius"/>
    </source>
</evidence>
<proteinExistence type="predicted"/>
<keyword evidence="1" id="KW-1133">Transmembrane helix</keyword>
<protein>
    <submittedName>
        <fullName evidence="2">Uncharacterized protein</fullName>
    </submittedName>
</protein>
<reference evidence="2" key="1">
    <citation type="submission" date="2021-01" db="EMBL/GenBank/DDBJ databases">
        <authorList>
            <person name="Corre E."/>
            <person name="Pelletier E."/>
            <person name="Niang G."/>
            <person name="Scheremetjew M."/>
            <person name="Finn R."/>
            <person name="Kale V."/>
            <person name="Holt S."/>
            <person name="Cochrane G."/>
            <person name="Meng A."/>
            <person name="Brown T."/>
            <person name="Cohen L."/>
        </authorList>
    </citation>
    <scope>NUCLEOTIDE SEQUENCE</scope>
    <source>
        <strain evidence="2">CCMP644</strain>
    </source>
</reference>
<name>A0A7S1HK09_HEMAN</name>
<keyword evidence="1" id="KW-0472">Membrane</keyword>
<sequence>MAARLWGPANPDAMKVNGIFSSVQYSRSRAALLSEDPALRFVLNSFDGDLYQGLSLVVDVLNTETRAILDMALSENKTLFAVHVIVVVIIFYVCLFQATVRYALREVVLAREFVVRMPLHILSSEDFETFQDFFRSEDEIGGDRDDEDE</sequence>
<keyword evidence="1" id="KW-0812">Transmembrane</keyword>